<dbReference type="AlphaFoldDB" id="A0A8J5NC29"/>
<accession>A0A8J5NC29</accession>
<comment type="caution">
    <text evidence="1">The sequence shown here is derived from an EMBL/GenBank/DDBJ whole genome shotgun (WGS) entry which is preliminary data.</text>
</comment>
<proteinExistence type="predicted"/>
<name>A0A8J5NC29_HOMAM</name>
<evidence type="ECO:0000313" key="2">
    <source>
        <dbReference type="Proteomes" id="UP000747542"/>
    </source>
</evidence>
<sequence>MERLWLSLREATTSSFNTPEFTASWGWFDRFRKHANLHIIGLAGEVASADQEAASMFPDVLSDGIQRRGFTVKQVFNIDETGLYNLFIIGTA</sequence>
<dbReference type="EMBL" id="JAHLQT010001931">
    <property type="protein sequence ID" value="KAG7177575.1"/>
    <property type="molecule type" value="Genomic_DNA"/>
</dbReference>
<evidence type="ECO:0000313" key="1">
    <source>
        <dbReference type="EMBL" id="KAG7177575.1"/>
    </source>
</evidence>
<organism evidence="1 2">
    <name type="scientific">Homarus americanus</name>
    <name type="common">American lobster</name>
    <dbReference type="NCBI Taxonomy" id="6706"/>
    <lineage>
        <taxon>Eukaryota</taxon>
        <taxon>Metazoa</taxon>
        <taxon>Ecdysozoa</taxon>
        <taxon>Arthropoda</taxon>
        <taxon>Crustacea</taxon>
        <taxon>Multicrustacea</taxon>
        <taxon>Malacostraca</taxon>
        <taxon>Eumalacostraca</taxon>
        <taxon>Eucarida</taxon>
        <taxon>Decapoda</taxon>
        <taxon>Pleocyemata</taxon>
        <taxon>Astacidea</taxon>
        <taxon>Nephropoidea</taxon>
        <taxon>Nephropidae</taxon>
        <taxon>Homarus</taxon>
    </lineage>
</organism>
<gene>
    <name evidence="1" type="primary">TIGD1-L133</name>
    <name evidence="1" type="ORF">Hamer_G008214</name>
</gene>
<reference evidence="1" key="1">
    <citation type="journal article" date="2021" name="Sci. Adv.">
        <title>The American lobster genome reveals insights on longevity, neural, and immune adaptations.</title>
        <authorList>
            <person name="Polinski J.M."/>
            <person name="Zimin A.V."/>
            <person name="Clark K.F."/>
            <person name="Kohn A.B."/>
            <person name="Sadowski N."/>
            <person name="Timp W."/>
            <person name="Ptitsyn A."/>
            <person name="Khanna P."/>
            <person name="Romanova D.Y."/>
            <person name="Williams P."/>
            <person name="Greenwood S.J."/>
            <person name="Moroz L.L."/>
            <person name="Walt D.R."/>
            <person name="Bodnar A.G."/>
        </authorList>
    </citation>
    <scope>NUCLEOTIDE SEQUENCE</scope>
    <source>
        <strain evidence="1">GMGI-L3</strain>
    </source>
</reference>
<keyword evidence="2" id="KW-1185">Reference proteome</keyword>
<dbReference type="Proteomes" id="UP000747542">
    <property type="component" value="Unassembled WGS sequence"/>
</dbReference>
<protein>
    <submittedName>
        <fullName evidence="1">Tigger transposable element-derived protein 1-like 133</fullName>
    </submittedName>
</protein>